<dbReference type="Pfam" id="PF04389">
    <property type="entry name" value="Peptidase_M28"/>
    <property type="match status" value="1"/>
</dbReference>
<sequence length="772" mass="78790">MNTATPAPEPSAQRMKATVSALASRELAGRRVATPGGAATREILTAALTELDAVSVTDPFATAVGPAANIYATITDVVPGRPQIWLTAHYDGVGDMDGVHRPGAADNASGVAVALEAARLLKHRLTAGTGLSLALLDAEEIGALGSAHHAARLVTEGAAPMIINIDGAGELNEAVSVEAGGDAMPILTALDAAGRATGVTLRAGRIASDNRRYAAAGLPAVGLGAGMHGYHTAGDTAEYVRPETLTAITRLVVATVENLAAQNTNTAAAPLTSGADAVNQPLNELPVVVIGAGPVGLAAAAHLAERGIAFLVLEAGDDVGAAIRQWGHVRLFSPWRYDIDQAARALLEKTGWAAPDADTAPTGAELVEQYLVPLAATPQIAPSLRLGHKVTAISRVGVDRVRSRSREFAPFLLRVDADGASTDLHARAVIDATGTWDTPNVLGASGLPAHGEREAAALIDHALPDVLGAARATYAGTHTLVIGAGHSAANTLLSLAELAEAEPGTRISWAIRTGSAARSYGGGEADALPARGALGTRLKHLVAEGRIELVNQFSAHSIKTLPDGTVEVRSIDARGGEKTVTVDRIVGATGFRPDHSIASELRLDLDPVLGSTRALAPLIDPNEHSCGTVPPHGVDELSHPEPNFYAIGMKSYGRAPTFLLATGYEQARSVVAALAGDWDAARDVRLELPETGVCNTTLPGDEDESGGCGSSCGTSAPVSVGWATGIAGSLLSEPLPLVDDAAGSGCCAGEPVPVEVGAAPSEQNSGSRCCGD</sequence>
<dbReference type="Gene3D" id="3.50.50.60">
    <property type="entry name" value="FAD/NAD(P)-binding domain"/>
    <property type="match status" value="1"/>
</dbReference>
<dbReference type="SUPFAM" id="SSF53187">
    <property type="entry name" value="Zn-dependent exopeptidases"/>
    <property type="match status" value="1"/>
</dbReference>
<evidence type="ECO:0000313" key="4">
    <source>
        <dbReference type="Proteomes" id="UP001499854"/>
    </source>
</evidence>
<gene>
    <name evidence="3" type="ORF">GCM10009838_22850</name>
</gene>
<dbReference type="PRINTS" id="PR00368">
    <property type="entry name" value="FADPNR"/>
</dbReference>
<dbReference type="PANTHER" id="PTHR43539">
    <property type="entry name" value="FLAVIN-BINDING MONOOXYGENASE-LIKE PROTEIN (AFU_ORTHOLOGUE AFUA_4G09220)"/>
    <property type="match status" value="1"/>
</dbReference>
<dbReference type="Gene3D" id="3.40.630.10">
    <property type="entry name" value="Zn peptidases"/>
    <property type="match status" value="1"/>
</dbReference>
<dbReference type="InterPro" id="IPR036188">
    <property type="entry name" value="FAD/NAD-bd_sf"/>
</dbReference>
<dbReference type="EMBL" id="BAAAQM010000010">
    <property type="protein sequence ID" value="GAA1964885.1"/>
    <property type="molecule type" value="Genomic_DNA"/>
</dbReference>
<accession>A0ABN2R7M9</accession>
<keyword evidence="1" id="KW-0560">Oxidoreductase</keyword>
<dbReference type="Pfam" id="PF13738">
    <property type="entry name" value="Pyr_redox_3"/>
    <property type="match status" value="1"/>
</dbReference>
<evidence type="ECO:0000256" key="1">
    <source>
        <dbReference type="ARBA" id="ARBA00023002"/>
    </source>
</evidence>
<organism evidence="3 4">
    <name type="scientific">Catenulispora subtropica</name>
    <dbReference type="NCBI Taxonomy" id="450798"/>
    <lineage>
        <taxon>Bacteria</taxon>
        <taxon>Bacillati</taxon>
        <taxon>Actinomycetota</taxon>
        <taxon>Actinomycetes</taxon>
        <taxon>Catenulisporales</taxon>
        <taxon>Catenulisporaceae</taxon>
        <taxon>Catenulispora</taxon>
    </lineage>
</organism>
<protein>
    <recommendedName>
        <fullName evidence="2">Peptidase M28 domain-containing protein</fullName>
    </recommendedName>
</protein>
<keyword evidence="4" id="KW-1185">Reference proteome</keyword>
<dbReference type="InterPro" id="IPR050982">
    <property type="entry name" value="Auxin_biosynth/cation_transpt"/>
</dbReference>
<dbReference type="Proteomes" id="UP001499854">
    <property type="component" value="Unassembled WGS sequence"/>
</dbReference>
<feature type="domain" description="Peptidase M28" evidence="2">
    <location>
        <begin position="69"/>
        <end position="255"/>
    </location>
</feature>
<dbReference type="InterPro" id="IPR007484">
    <property type="entry name" value="Peptidase_M28"/>
</dbReference>
<name>A0ABN2R7M9_9ACTN</name>
<evidence type="ECO:0000313" key="3">
    <source>
        <dbReference type="EMBL" id="GAA1964885.1"/>
    </source>
</evidence>
<dbReference type="PANTHER" id="PTHR43539:SF78">
    <property type="entry name" value="FLAVIN-CONTAINING MONOOXYGENASE"/>
    <property type="match status" value="1"/>
</dbReference>
<proteinExistence type="predicted"/>
<comment type="caution">
    <text evidence="3">The sequence shown here is derived from an EMBL/GenBank/DDBJ whole genome shotgun (WGS) entry which is preliminary data.</text>
</comment>
<dbReference type="SUPFAM" id="SSF51905">
    <property type="entry name" value="FAD/NAD(P)-binding domain"/>
    <property type="match status" value="1"/>
</dbReference>
<reference evidence="3 4" key="1">
    <citation type="journal article" date="2019" name="Int. J. Syst. Evol. Microbiol.">
        <title>The Global Catalogue of Microorganisms (GCM) 10K type strain sequencing project: providing services to taxonomists for standard genome sequencing and annotation.</title>
        <authorList>
            <consortium name="The Broad Institute Genomics Platform"/>
            <consortium name="The Broad Institute Genome Sequencing Center for Infectious Disease"/>
            <person name="Wu L."/>
            <person name="Ma J."/>
        </authorList>
    </citation>
    <scope>NUCLEOTIDE SEQUENCE [LARGE SCALE GENOMIC DNA]</scope>
    <source>
        <strain evidence="3 4">JCM 16013</strain>
    </source>
</reference>
<evidence type="ECO:0000259" key="2">
    <source>
        <dbReference type="Pfam" id="PF04389"/>
    </source>
</evidence>